<organism evidence="1 2">
    <name type="scientific">Virgibacillus oceani</name>
    <dbReference type="NCBI Taxonomy" id="1479511"/>
    <lineage>
        <taxon>Bacteria</taxon>
        <taxon>Bacillati</taxon>
        <taxon>Bacillota</taxon>
        <taxon>Bacilli</taxon>
        <taxon>Bacillales</taxon>
        <taxon>Bacillaceae</taxon>
        <taxon>Virgibacillus</taxon>
    </lineage>
</organism>
<name>A0A917HCC8_9BACI</name>
<dbReference type="RefSeq" id="WP_188455192.1">
    <property type="nucleotide sequence ID" value="NZ_BMFR01000006.1"/>
</dbReference>
<evidence type="ECO:0000313" key="2">
    <source>
        <dbReference type="Proteomes" id="UP000622860"/>
    </source>
</evidence>
<proteinExistence type="predicted"/>
<protein>
    <recommendedName>
        <fullName evidence="3">YtxH domain-containing protein</fullName>
    </recommendedName>
</protein>
<reference evidence="1" key="1">
    <citation type="journal article" date="2014" name="Int. J. Syst. Evol. Microbiol.">
        <title>Complete genome sequence of Corynebacterium casei LMG S-19264T (=DSM 44701T), isolated from a smear-ripened cheese.</title>
        <authorList>
            <consortium name="US DOE Joint Genome Institute (JGI-PGF)"/>
            <person name="Walter F."/>
            <person name="Albersmeier A."/>
            <person name="Kalinowski J."/>
            <person name="Ruckert C."/>
        </authorList>
    </citation>
    <scope>NUCLEOTIDE SEQUENCE</scope>
    <source>
        <strain evidence="1">CGMCC 1.12754</strain>
    </source>
</reference>
<dbReference type="AlphaFoldDB" id="A0A917HCC8"/>
<sequence length="101" mass="11188">MGKYKLCIGILGGAVIGGLTALCDRETRTYTKYKMRSGKHQAGYYLKHPSEAVRNAQRACNQFNESFNSGASNAINALEQVEETLNKISKKNEPKKLESSM</sequence>
<comment type="caution">
    <text evidence="1">The sequence shown here is derived from an EMBL/GenBank/DDBJ whole genome shotgun (WGS) entry which is preliminary data.</text>
</comment>
<evidence type="ECO:0000313" key="1">
    <source>
        <dbReference type="EMBL" id="GGG74797.1"/>
    </source>
</evidence>
<accession>A0A917HCC8</accession>
<gene>
    <name evidence="1" type="ORF">GCM10011398_19440</name>
</gene>
<dbReference type="EMBL" id="BMFR01000006">
    <property type="protein sequence ID" value="GGG74797.1"/>
    <property type="molecule type" value="Genomic_DNA"/>
</dbReference>
<dbReference type="Proteomes" id="UP000622860">
    <property type="component" value="Unassembled WGS sequence"/>
</dbReference>
<reference evidence="1" key="2">
    <citation type="submission" date="2020-09" db="EMBL/GenBank/DDBJ databases">
        <authorList>
            <person name="Sun Q."/>
            <person name="Zhou Y."/>
        </authorList>
    </citation>
    <scope>NUCLEOTIDE SEQUENCE</scope>
    <source>
        <strain evidence="1">CGMCC 1.12754</strain>
    </source>
</reference>
<keyword evidence="2" id="KW-1185">Reference proteome</keyword>
<evidence type="ECO:0008006" key="3">
    <source>
        <dbReference type="Google" id="ProtNLM"/>
    </source>
</evidence>